<comment type="similarity">
    <text evidence="2">Belongs to the oligopeptide OPT transporter (TC 2.A.67.1) family.</text>
</comment>
<dbReference type="GO" id="GO:0035673">
    <property type="term" value="F:oligopeptide transmembrane transporter activity"/>
    <property type="evidence" value="ECO:0007669"/>
    <property type="project" value="InterPro"/>
</dbReference>
<reference evidence="10" key="1">
    <citation type="submission" date="2020-10" db="EMBL/GenBank/DDBJ databases">
        <authorList>
            <person name="Han B."/>
            <person name="Lu T."/>
            <person name="Zhao Q."/>
            <person name="Huang X."/>
            <person name="Zhao Y."/>
        </authorList>
    </citation>
    <scope>NUCLEOTIDE SEQUENCE</scope>
</reference>
<keyword evidence="11" id="KW-1185">Reference proteome</keyword>
<evidence type="ECO:0000256" key="8">
    <source>
        <dbReference type="ARBA" id="ARBA00023136"/>
    </source>
</evidence>
<feature type="transmembrane region" description="Helical" evidence="9">
    <location>
        <begin position="617"/>
        <end position="638"/>
    </location>
</feature>
<keyword evidence="5" id="KW-0571">Peptide transport</keyword>
<dbReference type="InterPro" id="IPR004648">
    <property type="entry name" value="Oligpept_transpt"/>
</dbReference>
<evidence type="ECO:0000256" key="6">
    <source>
        <dbReference type="ARBA" id="ARBA00022927"/>
    </source>
</evidence>
<dbReference type="OrthoDB" id="9986677at2759"/>
<evidence type="ECO:0000313" key="10">
    <source>
        <dbReference type="EMBL" id="CAD6230713.1"/>
    </source>
</evidence>
<feature type="transmembrane region" description="Helical" evidence="9">
    <location>
        <begin position="104"/>
        <end position="124"/>
    </location>
</feature>
<dbReference type="Proteomes" id="UP000604825">
    <property type="component" value="Unassembled WGS sequence"/>
</dbReference>
<feature type="transmembrane region" description="Helical" evidence="9">
    <location>
        <begin position="467"/>
        <end position="489"/>
    </location>
</feature>
<sequence length="677" mass="74962">MSLLNQFFSYRTEPIIVTQITVQVASLPLGHFLARVLPARKFKAPALHGLGGGEWSLNLNPGPFNVKEHVLISIFANAGCAFGNGSAYAVMIVDIIRAFYRRSISFFAAWLLITTTQVLGYGWAGLMRKYVVEPAHMWWPGTLVQVSLFRALHEKEVDEPAAEAEGGGGGSRRNRMSRAKFFLVALACSFLWYAVPGYLFPTLTSVSWLCWIFSKSVTAQQLGSGMRGLGLGAFTLDWTAVSSFLFSPLVSPFFATANILAGFVLFMYVIVPAAYWGLDLYNARRFPIFSSHLFMFDGKSYDITSIVNERFEIDMDAYQRSGRINMSTLFALSYGLSFAAIAATITHVALFHGKEIYCRFRASQQKDDEPDVHTRLMKRYEDAPGWWFHALLVLSIGVSLVLCTVLKKEAPGLNVISEYIIGLILPGKPIANVVFKAYRYVSSSQAVSFLADFKLGHYMKIPPRSMFLVQLVGTVVAATVNLGVAYWLLGSVPNICQDTLLPANSPWTCPNDRVFFDASVIWGLVGPRRIFGALGNYGALNWFFLAGAAGPAVVYALHRAFPAQRWIRMVNLPVLIGATAGMPPATAVNYNAWLLIGVAFNFFVFRYRKRWWQRYNYILSAALDAGVAFMGVLLYFTLSMENRNISWWGADGEHCPLASCPTAGGVDLGPDSVCPVL</sequence>
<dbReference type="PANTHER" id="PTHR22601">
    <property type="entry name" value="ISP4 LIKE PROTEIN"/>
    <property type="match status" value="1"/>
</dbReference>
<comment type="caution">
    <text evidence="10">The sequence shown here is derived from an EMBL/GenBank/DDBJ whole genome shotgun (WGS) entry which is preliminary data.</text>
</comment>
<proteinExistence type="inferred from homology"/>
<dbReference type="AlphaFoldDB" id="A0A811NY88"/>
<evidence type="ECO:0000256" key="2">
    <source>
        <dbReference type="ARBA" id="ARBA00005484"/>
    </source>
</evidence>
<gene>
    <name evidence="10" type="ORF">NCGR_LOCUS20941</name>
</gene>
<dbReference type="Pfam" id="PF03169">
    <property type="entry name" value="OPT"/>
    <property type="match status" value="2"/>
</dbReference>
<organism evidence="10 11">
    <name type="scientific">Miscanthus lutarioriparius</name>
    <dbReference type="NCBI Taxonomy" id="422564"/>
    <lineage>
        <taxon>Eukaryota</taxon>
        <taxon>Viridiplantae</taxon>
        <taxon>Streptophyta</taxon>
        <taxon>Embryophyta</taxon>
        <taxon>Tracheophyta</taxon>
        <taxon>Spermatophyta</taxon>
        <taxon>Magnoliopsida</taxon>
        <taxon>Liliopsida</taxon>
        <taxon>Poales</taxon>
        <taxon>Poaceae</taxon>
        <taxon>PACMAD clade</taxon>
        <taxon>Panicoideae</taxon>
        <taxon>Andropogonodae</taxon>
        <taxon>Andropogoneae</taxon>
        <taxon>Saccharinae</taxon>
        <taxon>Miscanthus</taxon>
    </lineage>
</organism>
<evidence type="ECO:0008006" key="12">
    <source>
        <dbReference type="Google" id="ProtNLM"/>
    </source>
</evidence>
<accession>A0A811NY88</accession>
<feature type="transmembrane region" description="Helical" evidence="9">
    <location>
        <begin position="181"/>
        <end position="199"/>
    </location>
</feature>
<evidence type="ECO:0000256" key="4">
    <source>
        <dbReference type="ARBA" id="ARBA00022692"/>
    </source>
</evidence>
<feature type="transmembrane region" description="Helical" evidence="9">
    <location>
        <begin position="588"/>
        <end position="605"/>
    </location>
</feature>
<feature type="transmembrane region" description="Helical" evidence="9">
    <location>
        <begin position="386"/>
        <end position="406"/>
    </location>
</feature>
<dbReference type="EMBL" id="CAJGYO010000005">
    <property type="protein sequence ID" value="CAD6230713.1"/>
    <property type="molecule type" value="Genomic_DNA"/>
</dbReference>
<feature type="transmembrane region" description="Helical" evidence="9">
    <location>
        <begin position="329"/>
        <end position="351"/>
    </location>
</feature>
<feature type="transmembrane region" description="Helical" evidence="9">
    <location>
        <begin position="70"/>
        <end position="92"/>
    </location>
</feature>
<dbReference type="NCBIfam" id="TIGR00728">
    <property type="entry name" value="OPT_sfam"/>
    <property type="match status" value="2"/>
</dbReference>
<evidence type="ECO:0000256" key="1">
    <source>
        <dbReference type="ARBA" id="ARBA00004141"/>
    </source>
</evidence>
<keyword evidence="3" id="KW-0813">Transport</keyword>
<feature type="transmembrane region" description="Helical" evidence="9">
    <location>
        <begin position="539"/>
        <end position="557"/>
    </location>
</feature>
<keyword evidence="4 9" id="KW-0812">Transmembrane</keyword>
<name>A0A811NY88_9POAL</name>
<dbReference type="GO" id="GO:0015031">
    <property type="term" value="P:protein transport"/>
    <property type="evidence" value="ECO:0007669"/>
    <property type="project" value="UniProtKB-KW"/>
</dbReference>
<evidence type="ECO:0000313" key="11">
    <source>
        <dbReference type="Proteomes" id="UP000604825"/>
    </source>
</evidence>
<evidence type="ECO:0000256" key="3">
    <source>
        <dbReference type="ARBA" id="ARBA00022448"/>
    </source>
</evidence>
<feature type="transmembrane region" description="Helical" evidence="9">
    <location>
        <begin position="253"/>
        <end position="278"/>
    </location>
</feature>
<keyword evidence="8 9" id="KW-0472">Membrane</keyword>
<dbReference type="InterPro" id="IPR004813">
    <property type="entry name" value="OPT"/>
</dbReference>
<evidence type="ECO:0000256" key="7">
    <source>
        <dbReference type="ARBA" id="ARBA00022989"/>
    </source>
</evidence>
<evidence type="ECO:0000256" key="9">
    <source>
        <dbReference type="SAM" id="Phobius"/>
    </source>
</evidence>
<keyword evidence="7 9" id="KW-1133">Transmembrane helix</keyword>
<protein>
    <recommendedName>
        <fullName evidence="12">Oligopeptide transporter 4</fullName>
    </recommendedName>
</protein>
<evidence type="ECO:0000256" key="5">
    <source>
        <dbReference type="ARBA" id="ARBA00022856"/>
    </source>
</evidence>
<dbReference type="GO" id="GO:0016020">
    <property type="term" value="C:membrane"/>
    <property type="evidence" value="ECO:0007669"/>
    <property type="project" value="UniProtKB-SubCell"/>
</dbReference>
<keyword evidence="6" id="KW-0653">Protein transport</keyword>
<comment type="subcellular location">
    <subcellularLocation>
        <location evidence="1">Membrane</location>
        <topology evidence="1">Multi-pass membrane protein</topology>
    </subcellularLocation>
</comment>